<feature type="domain" description="HTH araC/xylS-type" evidence="3">
    <location>
        <begin position="191"/>
        <end position="288"/>
    </location>
</feature>
<keyword evidence="1" id="KW-0805">Transcription regulation</keyword>
<dbReference type="eggNOG" id="COG2207">
    <property type="taxonomic scope" value="Bacteria"/>
</dbReference>
<dbReference type="InterPro" id="IPR009057">
    <property type="entry name" value="Homeodomain-like_sf"/>
</dbReference>
<protein>
    <submittedName>
        <fullName evidence="5">Signal transduction protein</fullName>
    </submittedName>
</protein>
<organism evidence="5 6">
    <name type="scientific">Simiduia agarivorans (strain DSM 21679 / JCM 13881 / BCRC 17597 / SA1)</name>
    <dbReference type="NCBI Taxonomy" id="1117647"/>
    <lineage>
        <taxon>Bacteria</taxon>
        <taxon>Pseudomonadati</taxon>
        <taxon>Pseudomonadota</taxon>
        <taxon>Gammaproteobacteria</taxon>
        <taxon>Cellvibrionales</taxon>
        <taxon>Cellvibrionaceae</taxon>
        <taxon>Simiduia</taxon>
    </lineage>
</organism>
<evidence type="ECO:0000313" key="5">
    <source>
        <dbReference type="EMBL" id="AFU97432.1"/>
    </source>
</evidence>
<dbReference type="SUPFAM" id="SSF109604">
    <property type="entry name" value="HD-domain/PDEase-like"/>
    <property type="match status" value="1"/>
</dbReference>
<dbReference type="eggNOG" id="COG1639">
    <property type="taxonomic scope" value="Bacteria"/>
</dbReference>
<reference evidence="5 6" key="1">
    <citation type="journal article" date="2013" name="Genome Announc.">
        <title>Complete genome sequence of Simiduia agarivorans SA1(T), a marine bacterium able to degrade a variety of polysaccharides.</title>
        <authorList>
            <person name="Lin S.Y."/>
            <person name="Shieh W.Y."/>
            <person name="Chen J.S."/>
            <person name="Tang S.L."/>
        </authorList>
    </citation>
    <scope>NUCLEOTIDE SEQUENCE [LARGE SCALE GENOMIC DNA]</scope>
    <source>
        <strain evidence="6">DSM 21679 / JCM 13881 / BCRC 17597 / SA1</strain>
    </source>
</reference>
<dbReference type="SMART" id="SM00342">
    <property type="entry name" value="HTH_ARAC"/>
    <property type="match status" value="1"/>
</dbReference>
<keyword evidence="2" id="KW-0804">Transcription</keyword>
<sequence length="574" mass="62565">MIARELLASTDIAQPGAERVAVDELFSVLGTRGWGDYFSHLQAAQLGIAGYWFLANASLEPCLVQQAAVLRHWIDGLRVTGGGTRHLLIEHPQIELAAFAAALLWRLHNQAASRRIPIDRVLVPELPAGIRAYLEGQCLNLVEDPAATGVTLDIGEDAWQAPFVTHNRKLLPLLSESLVFLQGDEDDSVAGKVYRQLESMVSLAEVNQAQLAQSLAMSDRTLSRQLADEGTNFRELLTRQRNARAVAGLCQGDAIDVLSAALGFSERAAFERAFKGWQGVTPAKFQAQYRRLSRDVDIERLISPEQLPALPAIASELLAMAQDDQASLEDMAALVERDPVLTAKLLNIACSAYYGLPPGTRIRDAVIRVFGVDRLRYLALSVLAASGFSTSHCPAFSMAQFWVVSLSVAQLACECVRLQGQPQEQQADIYLAGLLHAIGRLVLVQCFPVKMQQLLAQLNQAPAPQEMLAMEKLRLGVDASEAGALLVAKWQLPRAVSVFMRQLASEKNNMSAQAGLILVLHEYVLACLAEDQERTQVASSQLIQLLGIDAGKIERMLEAFNQKLPGLNAAANAI</sequence>
<evidence type="ECO:0000259" key="4">
    <source>
        <dbReference type="PROSITE" id="PS51833"/>
    </source>
</evidence>
<dbReference type="PROSITE" id="PS01124">
    <property type="entry name" value="HTH_ARAC_FAMILY_2"/>
    <property type="match status" value="1"/>
</dbReference>
<dbReference type="Proteomes" id="UP000000466">
    <property type="component" value="Chromosome"/>
</dbReference>
<accession>K4KTX0</accession>
<dbReference type="InterPro" id="IPR013976">
    <property type="entry name" value="HDOD"/>
</dbReference>
<dbReference type="InterPro" id="IPR052340">
    <property type="entry name" value="RNase_Y/CdgJ"/>
</dbReference>
<dbReference type="InterPro" id="IPR018060">
    <property type="entry name" value="HTH_AraC"/>
</dbReference>
<dbReference type="PROSITE" id="PS51833">
    <property type="entry name" value="HDOD"/>
    <property type="match status" value="1"/>
</dbReference>
<dbReference type="PANTHER" id="PTHR33525:SF5">
    <property type="entry name" value="TWO COMPONENT SIGNAL TRANSDUCTION SYSTEM RESPONSE REGULATOR"/>
    <property type="match status" value="1"/>
</dbReference>
<dbReference type="Gene3D" id="1.10.3210.10">
    <property type="entry name" value="Hypothetical protein af1432"/>
    <property type="match status" value="1"/>
</dbReference>
<dbReference type="OrthoDB" id="9770715at2"/>
<evidence type="ECO:0000313" key="6">
    <source>
        <dbReference type="Proteomes" id="UP000000466"/>
    </source>
</evidence>
<name>K4KTX0_SIMAS</name>
<dbReference type="AlphaFoldDB" id="K4KTX0"/>
<dbReference type="GO" id="GO:0043565">
    <property type="term" value="F:sequence-specific DNA binding"/>
    <property type="evidence" value="ECO:0007669"/>
    <property type="project" value="InterPro"/>
</dbReference>
<evidence type="ECO:0000256" key="1">
    <source>
        <dbReference type="ARBA" id="ARBA00023015"/>
    </source>
</evidence>
<dbReference type="Pfam" id="PF12833">
    <property type="entry name" value="HTH_18"/>
    <property type="match status" value="1"/>
</dbReference>
<dbReference type="Gene3D" id="1.10.10.60">
    <property type="entry name" value="Homeodomain-like"/>
    <property type="match status" value="1"/>
</dbReference>
<dbReference type="PANTHER" id="PTHR33525">
    <property type="match status" value="1"/>
</dbReference>
<dbReference type="RefSeq" id="WP_015045605.1">
    <property type="nucleotide sequence ID" value="NC_018868.3"/>
</dbReference>
<dbReference type="GO" id="GO:0003700">
    <property type="term" value="F:DNA-binding transcription factor activity"/>
    <property type="evidence" value="ECO:0007669"/>
    <property type="project" value="InterPro"/>
</dbReference>
<keyword evidence="6" id="KW-1185">Reference proteome</keyword>
<evidence type="ECO:0000259" key="3">
    <source>
        <dbReference type="PROSITE" id="PS01124"/>
    </source>
</evidence>
<dbReference type="Pfam" id="PF08668">
    <property type="entry name" value="HDOD"/>
    <property type="match status" value="1"/>
</dbReference>
<dbReference type="EMBL" id="CP003746">
    <property type="protein sequence ID" value="AFU97432.1"/>
    <property type="molecule type" value="Genomic_DNA"/>
</dbReference>
<feature type="domain" description="HDOD" evidence="4">
    <location>
        <begin position="307"/>
        <end position="506"/>
    </location>
</feature>
<gene>
    <name evidence="5" type="ordered locus">M5M_00995</name>
</gene>
<dbReference type="STRING" id="1117647.M5M_00995"/>
<evidence type="ECO:0000256" key="2">
    <source>
        <dbReference type="ARBA" id="ARBA00023163"/>
    </source>
</evidence>
<dbReference type="KEGG" id="saga:M5M_00995"/>
<dbReference type="SUPFAM" id="SSF46689">
    <property type="entry name" value="Homeodomain-like"/>
    <property type="match status" value="1"/>
</dbReference>
<proteinExistence type="predicted"/>
<dbReference type="HOGENOM" id="CLU_474778_0_0_6"/>